<dbReference type="Gene3D" id="3.40.50.720">
    <property type="entry name" value="NAD(P)-binding Rossmann-like Domain"/>
    <property type="match status" value="1"/>
</dbReference>
<comment type="similarity">
    <text evidence="1 4">Belongs to the fatty acyl-CoA reductase family.</text>
</comment>
<keyword evidence="8" id="KW-1185">Reference proteome</keyword>
<comment type="function">
    <text evidence="4">Catalyzes the reduction of fatty acyl-CoA to fatty alcohols.</text>
</comment>
<sequence length="358" mass="41032">MEMESIIESLENMTILVTGATGFLAKIFVEKILRVQPNIKKLFLIVRASDTKMALHRFQSEVIDKELFRVIKEIYGKNLHTFISEKITVVAGDVSMENFGVTDFDLLNEMRRQVDVLINSAANTKFDERYDIALEINTFGSKHVYNFADQCFNMKLLLHVSTAYISGEKSGIILERPFKMGETLNGKNDLNIREEQNAAQERLGQLDAEKLDEEAISCAMKDFGIQRAKLHGWPNTYVFTKAMGEMLLLEGLRKDVSLVILRPTIITSTYKEPFPGWIEGIKTIDGYIVAFGKAKFHTFSLILSKYLTFYDDTNLSKLRSMANLSEMDTFYFDPKSLNWEDYFMNIHIPGLVKYAIKQ</sequence>
<dbReference type="PANTHER" id="PTHR11011">
    <property type="entry name" value="MALE STERILITY PROTEIN 2-RELATED"/>
    <property type="match status" value="1"/>
</dbReference>
<gene>
    <name evidence="7" type="ORF">OSB04_009378</name>
</gene>
<dbReference type="GO" id="GO:0102965">
    <property type="term" value="F:alcohol-forming long-chain fatty acyl-CoA reductase activity"/>
    <property type="evidence" value="ECO:0007669"/>
    <property type="project" value="UniProtKB-EC"/>
</dbReference>
<dbReference type="InterPro" id="IPR013120">
    <property type="entry name" value="FAR_NAD-bd"/>
</dbReference>
<dbReference type="CDD" id="cd05236">
    <property type="entry name" value="FAR-N_SDR_e"/>
    <property type="match status" value="1"/>
</dbReference>
<evidence type="ECO:0000256" key="3">
    <source>
        <dbReference type="ARBA" id="ARBA00023098"/>
    </source>
</evidence>
<dbReference type="GO" id="GO:0035336">
    <property type="term" value="P:long-chain fatty-acyl-CoA metabolic process"/>
    <property type="evidence" value="ECO:0007669"/>
    <property type="project" value="TreeGrafter"/>
</dbReference>
<name>A0AA38WM31_9ASTR</name>
<proteinExistence type="inferred from homology"/>
<keyword evidence="3 4" id="KW-0443">Lipid metabolism</keyword>
<dbReference type="InterPro" id="IPR026055">
    <property type="entry name" value="FAR"/>
</dbReference>
<comment type="caution">
    <text evidence="7">The sequence shown here is derived from an EMBL/GenBank/DDBJ whole genome shotgun (WGS) entry which is preliminary data.</text>
</comment>
<dbReference type="GO" id="GO:0080019">
    <property type="term" value="F:alcohol-forming very long-chain fatty acyl-CoA reductase activity"/>
    <property type="evidence" value="ECO:0007669"/>
    <property type="project" value="InterPro"/>
</dbReference>
<dbReference type="InterPro" id="IPR033640">
    <property type="entry name" value="FAR_C"/>
</dbReference>
<keyword evidence="2 4" id="KW-0444">Lipid biosynthesis</keyword>
<accession>A0AA38WM31</accession>
<dbReference type="EC" id="1.2.1.84" evidence="4"/>
<dbReference type="Proteomes" id="UP001172457">
    <property type="component" value="Chromosome 3"/>
</dbReference>
<reference evidence="7" key="1">
    <citation type="submission" date="2023-03" db="EMBL/GenBank/DDBJ databases">
        <title>Chromosome-scale reference genome and RAD-based genetic map of yellow starthistle (Centaurea solstitialis) reveal putative structural variation and QTLs associated with invader traits.</title>
        <authorList>
            <person name="Reatini B."/>
            <person name="Cang F.A."/>
            <person name="Jiang Q."/>
            <person name="Mckibben M.T.W."/>
            <person name="Barker M.S."/>
            <person name="Rieseberg L.H."/>
            <person name="Dlugosch K.M."/>
        </authorList>
    </citation>
    <scope>NUCLEOTIDE SEQUENCE</scope>
    <source>
        <strain evidence="7">CAN-66</strain>
        <tissue evidence="7">Leaf</tissue>
    </source>
</reference>
<evidence type="ECO:0000313" key="7">
    <source>
        <dbReference type="EMBL" id="KAJ9554764.1"/>
    </source>
</evidence>
<dbReference type="Pfam" id="PF03015">
    <property type="entry name" value="Sterile"/>
    <property type="match status" value="1"/>
</dbReference>
<keyword evidence="4" id="KW-0521">NADP</keyword>
<dbReference type="PANTHER" id="PTHR11011:SF105">
    <property type="entry name" value="FATTY ACYL-COA REDUCTASE"/>
    <property type="match status" value="1"/>
</dbReference>
<dbReference type="Pfam" id="PF07993">
    <property type="entry name" value="NAD_binding_4"/>
    <property type="match status" value="1"/>
</dbReference>
<feature type="domain" description="Thioester reductase (TE)" evidence="6">
    <location>
        <begin position="17"/>
        <end position="300"/>
    </location>
</feature>
<keyword evidence="4" id="KW-0560">Oxidoreductase</keyword>
<dbReference type="SUPFAM" id="SSF51735">
    <property type="entry name" value="NAD(P)-binding Rossmann-fold domains"/>
    <property type="match status" value="1"/>
</dbReference>
<dbReference type="CDD" id="cd09071">
    <property type="entry name" value="FAR_C"/>
    <property type="match status" value="1"/>
</dbReference>
<evidence type="ECO:0000256" key="2">
    <source>
        <dbReference type="ARBA" id="ARBA00022516"/>
    </source>
</evidence>
<organism evidence="7 8">
    <name type="scientific">Centaurea solstitialis</name>
    <name type="common">yellow star-thistle</name>
    <dbReference type="NCBI Taxonomy" id="347529"/>
    <lineage>
        <taxon>Eukaryota</taxon>
        <taxon>Viridiplantae</taxon>
        <taxon>Streptophyta</taxon>
        <taxon>Embryophyta</taxon>
        <taxon>Tracheophyta</taxon>
        <taxon>Spermatophyta</taxon>
        <taxon>Magnoliopsida</taxon>
        <taxon>eudicotyledons</taxon>
        <taxon>Gunneridae</taxon>
        <taxon>Pentapetalae</taxon>
        <taxon>asterids</taxon>
        <taxon>campanulids</taxon>
        <taxon>Asterales</taxon>
        <taxon>Asteraceae</taxon>
        <taxon>Carduoideae</taxon>
        <taxon>Cardueae</taxon>
        <taxon>Centaureinae</taxon>
        <taxon>Centaurea</taxon>
    </lineage>
</organism>
<comment type="catalytic activity">
    <reaction evidence="4">
        <text>a long-chain fatty acyl-CoA + 2 NADPH + 2 H(+) = a long-chain primary fatty alcohol + 2 NADP(+) + CoA</text>
        <dbReference type="Rhea" id="RHEA:52716"/>
        <dbReference type="ChEBI" id="CHEBI:15378"/>
        <dbReference type="ChEBI" id="CHEBI:57287"/>
        <dbReference type="ChEBI" id="CHEBI:57783"/>
        <dbReference type="ChEBI" id="CHEBI:58349"/>
        <dbReference type="ChEBI" id="CHEBI:77396"/>
        <dbReference type="ChEBI" id="CHEBI:83139"/>
        <dbReference type="EC" id="1.2.1.84"/>
    </reaction>
</comment>
<evidence type="ECO:0000256" key="4">
    <source>
        <dbReference type="RuleBase" id="RU363097"/>
    </source>
</evidence>
<evidence type="ECO:0000313" key="8">
    <source>
        <dbReference type="Proteomes" id="UP001172457"/>
    </source>
</evidence>
<evidence type="ECO:0000259" key="5">
    <source>
        <dbReference type="Pfam" id="PF03015"/>
    </source>
</evidence>
<feature type="domain" description="Fatty acyl-CoA reductase C-terminal" evidence="5">
    <location>
        <begin position="303"/>
        <end position="357"/>
    </location>
</feature>
<dbReference type="AlphaFoldDB" id="A0AA38WM31"/>
<evidence type="ECO:0000259" key="6">
    <source>
        <dbReference type="Pfam" id="PF07993"/>
    </source>
</evidence>
<dbReference type="GO" id="GO:0010345">
    <property type="term" value="P:suberin biosynthetic process"/>
    <property type="evidence" value="ECO:0007669"/>
    <property type="project" value="TreeGrafter"/>
</dbReference>
<dbReference type="InterPro" id="IPR036291">
    <property type="entry name" value="NAD(P)-bd_dom_sf"/>
</dbReference>
<evidence type="ECO:0000256" key="1">
    <source>
        <dbReference type="ARBA" id="ARBA00005928"/>
    </source>
</evidence>
<protein>
    <recommendedName>
        <fullName evidence="4">Fatty acyl-CoA reductase</fullName>
        <ecNumber evidence="4">1.2.1.84</ecNumber>
    </recommendedName>
</protein>
<dbReference type="EMBL" id="JARYMX010000003">
    <property type="protein sequence ID" value="KAJ9554764.1"/>
    <property type="molecule type" value="Genomic_DNA"/>
</dbReference>